<keyword evidence="1" id="KW-0472">Membrane</keyword>
<protein>
    <recommendedName>
        <fullName evidence="2">LysM domain-containing protein</fullName>
    </recommendedName>
</protein>
<dbReference type="PANTHER" id="PTHR47481">
    <property type="match status" value="1"/>
</dbReference>
<accession>A0AA35YTS3</accession>
<keyword evidence="1" id="KW-0812">Transmembrane</keyword>
<dbReference type="Proteomes" id="UP001177003">
    <property type="component" value="Chromosome 4"/>
</dbReference>
<dbReference type="EMBL" id="OX465080">
    <property type="protein sequence ID" value="CAI9279782.1"/>
    <property type="molecule type" value="Genomic_DNA"/>
</dbReference>
<reference evidence="3" key="1">
    <citation type="submission" date="2023-04" db="EMBL/GenBank/DDBJ databases">
        <authorList>
            <person name="Vijverberg K."/>
            <person name="Xiong W."/>
            <person name="Schranz E."/>
        </authorList>
    </citation>
    <scope>NUCLEOTIDE SEQUENCE</scope>
</reference>
<gene>
    <name evidence="3" type="ORF">LSALG_LOCUS19561</name>
</gene>
<dbReference type="InterPro" id="IPR036779">
    <property type="entry name" value="LysM_dom_sf"/>
</dbReference>
<dbReference type="InterPro" id="IPR018392">
    <property type="entry name" value="LysM"/>
</dbReference>
<dbReference type="PANTHER" id="PTHR47481:SF41">
    <property type="entry name" value="COPIA-LIKE POLYPROTEIN_RETROTRANSPOSON"/>
    <property type="match status" value="1"/>
</dbReference>
<dbReference type="Pfam" id="PF14223">
    <property type="entry name" value="Retrotran_gag_2"/>
    <property type="match status" value="1"/>
</dbReference>
<evidence type="ECO:0000259" key="2">
    <source>
        <dbReference type="PROSITE" id="PS51782"/>
    </source>
</evidence>
<evidence type="ECO:0000313" key="3">
    <source>
        <dbReference type="EMBL" id="CAI9279782.1"/>
    </source>
</evidence>
<dbReference type="PROSITE" id="PS51782">
    <property type="entry name" value="LYSM"/>
    <property type="match status" value="1"/>
</dbReference>
<feature type="domain" description="LysM" evidence="2">
    <location>
        <begin position="79"/>
        <end position="123"/>
    </location>
</feature>
<evidence type="ECO:0000313" key="4">
    <source>
        <dbReference type="Proteomes" id="UP001177003"/>
    </source>
</evidence>
<dbReference type="Pfam" id="PF01476">
    <property type="entry name" value="LysM"/>
    <property type="match status" value="1"/>
</dbReference>
<keyword evidence="4" id="KW-1185">Reference proteome</keyword>
<evidence type="ECO:0000256" key="1">
    <source>
        <dbReference type="SAM" id="Phobius"/>
    </source>
</evidence>
<dbReference type="CDD" id="cd00118">
    <property type="entry name" value="LysM"/>
    <property type="match status" value="1"/>
</dbReference>
<dbReference type="AlphaFoldDB" id="A0AA35YTS3"/>
<feature type="transmembrane region" description="Helical" evidence="1">
    <location>
        <begin position="38"/>
        <end position="57"/>
    </location>
</feature>
<proteinExistence type="predicted"/>
<organism evidence="3 4">
    <name type="scientific">Lactuca saligna</name>
    <name type="common">Willowleaf lettuce</name>
    <dbReference type="NCBI Taxonomy" id="75948"/>
    <lineage>
        <taxon>Eukaryota</taxon>
        <taxon>Viridiplantae</taxon>
        <taxon>Streptophyta</taxon>
        <taxon>Embryophyta</taxon>
        <taxon>Tracheophyta</taxon>
        <taxon>Spermatophyta</taxon>
        <taxon>Magnoliopsida</taxon>
        <taxon>eudicotyledons</taxon>
        <taxon>Gunneridae</taxon>
        <taxon>Pentapetalae</taxon>
        <taxon>asterids</taxon>
        <taxon>campanulids</taxon>
        <taxon>Asterales</taxon>
        <taxon>Asteraceae</taxon>
        <taxon>Cichorioideae</taxon>
        <taxon>Cichorieae</taxon>
        <taxon>Lactucinae</taxon>
        <taxon>Lactuca</taxon>
    </lineage>
</organism>
<dbReference type="Gene3D" id="3.10.350.10">
    <property type="entry name" value="LysM domain"/>
    <property type="match status" value="1"/>
</dbReference>
<keyword evidence="1" id="KW-1133">Transmembrane helix</keyword>
<name>A0AA35YTS3_LACSI</name>
<sequence length="348" mass="38770">MAGSNFSDYNELRLRIPVSSSFLLKKELKLYNTMAKNASLFVKMAAVLSLFLMLIVLSESRVTLIDGVQKAKSALVCSQVVGVEAGDDCTIISKEFGMSLASFLAINPNINCESVFVGQWSLINFVHSPNASARQIWLNIKALFYENIHATTLQLESELINISMGDLSVHDYCIKVKKIVDLLERLGKQVKENHVVIHAINGLSGKFDTHQTFPHFFINVIITHVLRLCVMLETSHQTTIVVAPTAIVRMKDGTTTPITITIVVNHSRTTSKKSLWVGIFSTTDTCFKSLLNISSVESSNNMGHAHNNNNFRLVIPKDNLIQLQMESLEFNQYKPTKQSTSFCATQQS</sequence>